<evidence type="ECO:0000256" key="1">
    <source>
        <dbReference type="SAM" id="SignalP"/>
    </source>
</evidence>
<dbReference type="PANTHER" id="PTHR35757">
    <property type="entry name" value="THERMOSOME SUBUNIT GAMMA"/>
    <property type="match status" value="1"/>
</dbReference>
<dbReference type="OrthoDB" id="249177at2"/>
<feature type="chain" id="PRO_5021841428" description="TraB family protein" evidence="1">
    <location>
        <begin position="25"/>
        <end position="299"/>
    </location>
</feature>
<dbReference type="PANTHER" id="PTHR35757:SF1">
    <property type="entry name" value="THERMOSOME SUBUNIT GAMMA"/>
    <property type="match status" value="1"/>
</dbReference>
<evidence type="ECO:0000313" key="3">
    <source>
        <dbReference type="Proteomes" id="UP000320672"/>
    </source>
</evidence>
<evidence type="ECO:0000313" key="2">
    <source>
        <dbReference type="EMBL" id="QDS93631.1"/>
    </source>
</evidence>
<dbReference type="AlphaFoldDB" id="A0A517MFG5"/>
<accession>A0A517MFG5</accession>
<reference evidence="2 3" key="1">
    <citation type="submission" date="2019-02" db="EMBL/GenBank/DDBJ databases">
        <title>Deep-cultivation of Planctomycetes and their phenomic and genomic characterization uncovers novel biology.</title>
        <authorList>
            <person name="Wiegand S."/>
            <person name="Jogler M."/>
            <person name="Boedeker C."/>
            <person name="Pinto D."/>
            <person name="Vollmers J."/>
            <person name="Rivas-Marin E."/>
            <person name="Kohn T."/>
            <person name="Peeters S.H."/>
            <person name="Heuer A."/>
            <person name="Rast P."/>
            <person name="Oberbeckmann S."/>
            <person name="Bunk B."/>
            <person name="Jeske O."/>
            <person name="Meyerdierks A."/>
            <person name="Storesund J.E."/>
            <person name="Kallscheuer N."/>
            <person name="Luecker S."/>
            <person name="Lage O.M."/>
            <person name="Pohl T."/>
            <person name="Merkel B.J."/>
            <person name="Hornburger P."/>
            <person name="Mueller R.-W."/>
            <person name="Bruemmer F."/>
            <person name="Labrenz M."/>
            <person name="Spormann A.M."/>
            <person name="Op den Camp H."/>
            <person name="Overmann J."/>
            <person name="Amann R."/>
            <person name="Jetten M.S.M."/>
            <person name="Mascher T."/>
            <person name="Medema M.H."/>
            <person name="Devos D.P."/>
            <person name="Kaster A.-K."/>
            <person name="Ovreas L."/>
            <person name="Rohde M."/>
            <person name="Galperin M.Y."/>
            <person name="Jogler C."/>
        </authorList>
    </citation>
    <scope>NUCLEOTIDE SEQUENCE [LARGE SCALE GENOMIC DNA]</scope>
    <source>
        <strain evidence="2 3">FF011L</strain>
    </source>
</reference>
<dbReference type="EMBL" id="CP036262">
    <property type="protein sequence ID" value="QDS93631.1"/>
    <property type="molecule type" value="Genomic_DNA"/>
</dbReference>
<dbReference type="KEGG" id="rml:FF011L_24040"/>
<dbReference type="RefSeq" id="WP_145351754.1">
    <property type="nucleotide sequence ID" value="NZ_CP036262.1"/>
</dbReference>
<organism evidence="2 3">
    <name type="scientific">Roseimaritima multifibrata</name>
    <dbReference type="NCBI Taxonomy" id="1930274"/>
    <lineage>
        <taxon>Bacteria</taxon>
        <taxon>Pseudomonadati</taxon>
        <taxon>Planctomycetota</taxon>
        <taxon>Planctomycetia</taxon>
        <taxon>Pirellulales</taxon>
        <taxon>Pirellulaceae</taxon>
        <taxon>Roseimaritima</taxon>
    </lineage>
</organism>
<gene>
    <name evidence="2" type="ORF">FF011L_24040</name>
</gene>
<evidence type="ECO:0008006" key="4">
    <source>
        <dbReference type="Google" id="ProtNLM"/>
    </source>
</evidence>
<protein>
    <recommendedName>
        <fullName evidence="4">TraB family protein</fullName>
    </recommendedName>
</protein>
<proteinExistence type="predicted"/>
<name>A0A517MFG5_9BACT</name>
<sequence length="299" mass="33542" precursor="true">MFRSRFLATAIVSVSLFAISSLGAQRNATVPATSAGEDEYVRISKTASGEPKGLDTAIIRFKGEPGTPLADTTIDLIGVVHIGQEEYYEDLKKRLATYDVVLYELVAPDGTRIRPEDLQARRSVLASLQTGMKDMLNLEYQLEKIDYMAKNFRHADMSPEEFMQHMEERGDSMPNMLARMMGAGIATQSDPDNSNVGLLTALFSKDRAMMLKRAMAKQLSDMEIATAGMDDENGDNTLIKGRNEKAFEVMKDELKKGHKSIAVFYGAGHLKDMDERLRRDFQMVPVETTWLQAWDLQRN</sequence>
<keyword evidence="1" id="KW-0732">Signal</keyword>
<keyword evidence="3" id="KW-1185">Reference proteome</keyword>
<feature type="signal peptide" evidence="1">
    <location>
        <begin position="1"/>
        <end position="24"/>
    </location>
</feature>
<dbReference type="Proteomes" id="UP000320672">
    <property type="component" value="Chromosome"/>
</dbReference>